<sequence length="136" mass="15014">MHFLACSTLLLVVGTSPTCFVQAGPIKEKCMVEVGITAQDVADRHLNDDPGDGVKLFLENIGIIADNKIIPGAFGQVLGHLITEEAVERMDATCNLIESETSDEESCELAWQISECYEGLRMSDARQHRRTRKHRG</sequence>
<feature type="chain" id="PRO_5002795002" evidence="1">
    <location>
        <begin position="24"/>
        <end position="136"/>
    </location>
</feature>
<name>B3NJH2_DROER</name>
<organism evidence="2 3">
    <name type="scientific">Drosophila erecta</name>
    <name type="common">Fruit fly</name>
    <dbReference type="NCBI Taxonomy" id="7220"/>
    <lineage>
        <taxon>Eukaryota</taxon>
        <taxon>Metazoa</taxon>
        <taxon>Ecdysozoa</taxon>
        <taxon>Arthropoda</taxon>
        <taxon>Hexapoda</taxon>
        <taxon>Insecta</taxon>
        <taxon>Pterygota</taxon>
        <taxon>Neoptera</taxon>
        <taxon>Endopterygota</taxon>
        <taxon>Diptera</taxon>
        <taxon>Brachycera</taxon>
        <taxon>Muscomorpha</taxon>
        <taxon>Ephydroidea</taxon>
        <taxon>Drosophilidae</taxon>
        <taxon>Drosophila</taxon>
        <taxon>Sophophora</taxon>
    </lineage>
</organism>
<keyword evidence="3" id="KW-1185">Reference proteome</keyword>
<dbReference type="Proteomes" id="UP000008711">
    <property type="component" value="Unassembled WGS sequence"/>
</dbReference>
<dbReference type="KEGG" id="der:6547446"/>
<keyword evidence="1" id="KW-0732">Signal</keyword>
<dbReference type="OrthoDB" id="6595846at2759"/>
<dbReference type="PhylomeDB" id="B3NJH2"/>
<evidence type="ECO:0000256" key="1">
    <source>
        <dbReference type="SAM" id="SignalP"/>
    </source>
</evidence>
<dbReference type="SUPFAM" id="SSF47565">
    <property type="entry name" value="Insect pheromone/odorant-binding proteins"/>
    <property type="match status" value="1"/>
</dbReference>
<dbReference type="EMBL" id="CH954179">
    <property type="protein sequence ID" value="EDV55259.1"/>
    <property type="molecule type" value="Genomic_DNA"/>
</dbReference>
<dbReference type="OMA" id="CFVQAGP"/>
<dbReference type="InterPro" id="IPR006170">
    <property type="entry name" value="PBP/GOBP"/>
</dbReference>
<dbReference type="Pfam" id="PF01395">
    <property type="entry name" value="PBP_GOBP"/>
    <property type="match status" value="1"/>
</dbReference>
<reference evidence="2 3" key="2">
    <citation type="journal article" date="2008" name="Bioinformatics">
        <title>Assembly reconciliation.</title>
        <authorList>
            <person name="Zimin A.V."/>
            <person name="Smith D.R."/>
            <person name="Sutton G."/>
            <person name="Yorke J.A."/>
        </authorList>
    </citation>
    <scope>NUCLEOTIDE SEQUENCE [LARGE SCALE GENOMIC DNA]</scope>
    <source>
        <strain evidence="2 3">TSC#14021-0224.01</strain>
    </source>
</reference>
<dbReference type="AlphaFoldDB" id="B3NJH2"/>
<protein>
    <submittedName>
        <fullName evidence="2">Odorant-binding protein 56i, isoform A</fullName>
    </submittedName>
</protein>
<dbReference type="InterPro" id="IPR036728">
    <property type="entry name" value="PBP_GOBP_sf"/>
</dbReference>
<evidence type="ECO:0000313" key="2">
    <source>
        <dbReference type="EMBL" id="EDV55259.1"/>
    </source>
</evidence>
<evidence type="ECO:0000313" key="3">
    <source>
        <dbReference type="Proteomes" id="UP000008711"/>
    </source>
</evidence>
<dbReference type="HOGENOM" id="CLU_1837193_0_0_1"/>
<accession>B3NJH2</accession>
<gene>
    <name evidence="2" type="primary">Dere\Obp56i</name>
    <name evidence="2" type="synonym">Dere\GG22004</name>
    <name evidence="2" type="synonym">dere_GLEANR_6768</name>
    <name evidence="2" type="synonym">DereObp56i</name>
    <name evidence="2" type="synonym">GG22004</name>
    <name evidence="2" type="synonym">Obp56i</name>
    <name evidence="2" type="ORF">Dere_GG22004</name>
</gene>
<dbReference type="CDD" id="cd23992">
    <property type="entry name" value="PBP_GOBP"/>
    <property type="match status" value="1"/>
</dbReference>
<proteinExistence type="predicted"/>
<reference evidence="2 3" key="1">
    <citation type="journal article" date="2007" name="Nature">
        <title>Evolution of genes and genomes on the Drosophila phylogeny.</title>
        <authorList>
            <consortium name="Drosophila 12 Genomes Consortium"/>
            <person name="Clark A.G."/>
            <person name="Eisen M.B."/>
            <person name="Smith D.R."/>
            <person name="Bergman C.M."/>
            <person name="Oliver B."/>
            <person name="Markow T.A."/>
            <person name="Kaufman T.C."/>
            <person name="Kellis M."/>
            <person name="Gelbart W."/>
            <person name="Iyer V.N."/>
            <person name="Pollard D.A."/>
            <person name="Sackton T.B."/>
            <person name="Larracuente A.M."/>
            <person name="Singh N.D."/>
            <person name="Abad J.P."/>
            <person name="Abt D.N."/>
            <person name="Adryan B."/>
            <person name="Aguade M."/>
            <person name="Akashi H."/>
            <person name="Anderson W.W."/>
            <person name="Aquadro C.F."/>
            <person name="Ardell D.H."/>
            <person name="Arguello R."/>
            <person name="Artieri C.G."/>
            <person name="Barbash D.A."/>
            <person name="Barker D."/>
            <person name="Barsanti P."/>
            <person name="Batterham P."/>
            <person name="Batzoglou S."/>
            <person name="Begun D."/>
            <person name="Bhutkar A."/>
            <person name="Blanco E."/>
            <person name="Bosak S.A."/>
            <person name="Bradley R.K."/>
            <person name="Brand A.D."/>
            <person name="Brent M.R."/>
            <person name="Brooks A.N."/>
            <person name="Brown R.H."/>
            <person name="Butlin R.K."/>
            <person name="Caggese C."/>
            <person name="Calvi B.R."/>
            <person name="Bernardo de Carvalho A."/>
            <person name="Caspi A."/>
            <person name="Castrezana S."/>
            <person name="Celniker S.E."/>
            <person name="Chang J.L."/>
            <person name="Chapple C."/>
            <person name="Chatterji S."/>
            <person name="Chinwalla A."/>
            <person name="Civetta A."/>
            <person name="Clifton S.W."/>
            <person name="Comeron J.M."/>
            <person name="Costello J.C."/>
            <person name="Coyne J.A."/>
            <person name="Daub J."/>
            <person name="David R.G."/>
            <person name="Delcher A.L."/>
            <person name="Delehaunty K."/>
            <person name="Do C.B."/>
            <person name="Ebling H."/>
            <person name="Edwards K."/>
            <person name="Eickbush T."/>
            <person name="Evans J.D."/>
            <person name="Filipski A."/>
            <person name="Findeiss S."/>
            <person name="Freyhult E."/>
            <person name="Fulton L."/>
            <person name="Fulton R."/>
            <person name="Garcia A.C."/>
            <person name="Gardiner A."/>
            <person name="Garfield D.A."/>
            <person name="Garvin B.E."/>
            <person name="Gibson G."/>
            <person name="Gilbert D."/>
            <person name="Gnerre S."/>
            <person name="Godfrey J."/>
            <person name="Good R."/>
            <person name="Gotea V."/>
            <person name="Gravely B."/>
            <person name="Greenberg A.J."/>
            <person name="Griffiths-Jones S."/>
            <person name="Gross S."/>
            <person name="Guigo R."/>
            <person name="Gustafson E.A."/>
            <person name="Haerty W."/>
            <person name="Hahn M.W."/>
            <person name="Halligan D.L."/>
            <person name="Halpern A.L."/>
            <person name="Halter G.M."/>
            <person name="Han M.V."/>
            <person name="Heger A."/>
            <person name="Hillier L."/>
            <person name="Hinrichs A.S."/>
            <person name="Holmes I."/>
            <person name="Hoskins R.A."/>
            <person name="Hubisz M.J."/>
            <person name="Hultmark D."/>
            <person name="Huntley M.A."/>
            <person name="Jaffe D.B."/>
            <person name="Jagadeeshan S."/>
            <person name="Jeck W.R."/>
            <person name="Johnson J."/>
            <person name="Jones C.D."/>
            <person name="Jordan W.C."/>
            <person name="Karpen G.H."/>
            <person name="Kataoka E."/>
            <person name="Keightley P.D."/>
            <person name="Kheradpour P."/>
            <person name="Kirkness E.F."/>
            <person name="Koerich L.B."/>
            <person name="Kristiansen K."/>
            <person name="Kudrna D."/>
            <person name="Kulathinal R.J."/>
            <person name="Kumar S."/>
            <person name="Kwok R."/>
            <person name="Lander E."/>
            <person name="Langley C.H."/>
            <person name="Lapoint R."/>
            <person name="Lazzaro B.P."/>
            <person name="Lee S.J."/>
            <person name="Levesque L."/>
            <person name="Li R."/>
            <person name="Lin C.F."/>
            <person name="Lin M.F."/>
            <person name="Lindblad-Toh K."/>
            <person name="Llopart A."/>
            <person name="Long M."/>
            <person name="Low L."/>
            <person name="Lozovsky E."/>
            <person name="Lu J."/>
            <person name="Luo M."/>
            <person name="Machado C.A."/>
            <person name="Makalowski W."/>
            <person name="Marzo M."/>
            <person name="Matsuda M."/>
            <person name="Matzkin L."/>
            <person name="McAllister B."/>
            <person name="McBride C.S."/>
            <person name="McKernan B."/>
            <person name="McKernan K."/>
            <person name="Mendez-Lago M."/>
            <person name="Minx P."/>
            <person name="Mollenhauer M.U."/>
            <person name="Montooth K."/>
            <person name="Mount S.M."/>
            <person name="Mu X."/>
            <person name="Myers E."/>
            <person name="Negre B."/>
            <person name="Newfeld S."/>
            <person name="Nielsen R."/>
            <person name="Noor M.A."/>
            <person name="O'Grady P."/>
            <person name="Pachter L."/>
            <person name="Papaceit M."/>
            <person name="Parisi M.J."/>
            <person name="Parisi M."/>
            <person name="Parts L."/>
            <person name="Pedersen J.S."/>
            <person name="Pesole G."/>
            <person name="Phillippy A.M."/>
            <person name="Ponting C.P."/>
            <person name="Pop M."/>
            <person name="Porcelli D."/>
            <person name="Powell J.R."/>
            <person name="Prohaska S."/>
            <person name="Pruitt K."/>
            <person name="Puig M."/>
            <person name="Quesneville H."/>
            <person name="Ram K.R."/>
            <person name="Rand D."/>
            <person name="Rasmussen M.D."/>
            <person name="Reed L.K."/>
            <person name="Reenan R."/>
            <person name="Reily A."/>
            <person name="Remington K.A."/>
            <person name="Rieger T.T."/>
            <person name="Ritchie M.G."/>
            <person name="Robin C."/>
            <person name="Rogers Y.H."/>
            <person name="Rohde C."/>
            <person name="Rozas J."/>
            <person name="Rubenfield M.J."/>
            <person name="Ruiz A."/>
            <person name="Russo S."/>
            <person name="Salzberg S.L."/>
            <person name="Sanchez-Gracia A."/>
            <person name="Saranga D.J."/>
            <person name="Sato H."/>
            <person name="Schaeffer S.W."/>
            <person name="Schatz M.C."/>
            <person name="Schlenke T."/>
            <person name="Schwartz R."/>
            <person name="Segarra C."/>
            <person name="Singh R.S."/>
            <person name="Sirot L."/>
            <person name="Sirota M."/>
            <person name="Sisneros N.B."/>
            <person name="Smith C.D."/>
            <person name="Smith T.F."/>
            <person name="Spieth J."/>
            <person name="Stage D.E."/>
            <person name="Stark A."/>
            <person name="Stephan W."/>
            <person name="Strausberg R.L."/>
            <person name="Strempel S."/>
            <person name="Sturgill D."/>
            <person name="Sutton G."/>
            <person name="Sutton G.G."/>
            <person name="Tao W."/>
            <person name="Teichmann S."/>
            <person name="Tobari Y.N."/>
            <person name="Tomimura Y."/>
            <person name="Tsolas J.M."/>
            <person name="Valente V.L."/>
            <person name="Venter E."/>
            <person name="Venter J.C."/>
            <person name="Vicario S."/>
            <person name="Vieira F.G."/>
            <person name="Vilella A.J."/>
            <person name="Villasante A."/>
            <person name="Walenz B."/>
            <person name="Wang J."/>
            <person name="Wasserman M."/>
            <person name="Watts T."/>
            <person name="Wilson D."/>
            <person name="Wilson R.K."/>
            <person name="Wing R.A."/>
            <person name="Wolfner M.F."/>
            <person name="Wong A."/>
            <person name="Wong G.K."/>
            <person name="Wu C.I."/>
            <person name="Wu G."/>
            <person name="Yamamoto D."/>
            <person name="Yang H.P."/>
            <person name="Yang S.P."/>
            <person name="Yorke J.A."/>
            <person name="Yoshida K."/>
            <person name="Zdobnov E."/>
            <person name="Zhang P."/>
            <person name="Zhang Y."/>
            <person name="Zimin A.V."/>
            <person name="Baldwin J."/>
            <person name="Abdouelleil A."/>
            <person name="Abdulkadir J."/>
            <person name="Abebe A."/>
            <person name="Abera B."/>
            <person name="Abreu J."/>
            <person name="Acer S.C."/>
            <person name="Aftuck L."/>
            <person name="Alexander A."/>
            <person name="An P."/>
            <person name="Anderson E."/>
            <person name="Anderson S."/>
            <person name="Arachi H."/>
            <person name="Azer M."/>
            <person name="Bachantsang P."/>
            <person name="Barry A."/>
            <person name="Bayul T."/>
            <person name="Berlin A."/>
            <person name="Bessette D."/>
            <person name="Bloom T."/>
            <person name="Blye J."/>
            <person name="Boguslavskiy L."/>
            <person name="Bonnet C."/>
            <person name="Boukhgalter B."/>
            <person name="Bourzgui I."/>
            <person name="Brown A."/>
            <person name="Cahill P."/>
            <person name="Channer S."/>
            <person name="Cheshatsang Y."/>
            <person name="Chuda L."/>
            <person name="Citroen M."/>
            <person name="Collymore A."/>
            <person name="Cooke P."/>
            <person name="Costello M."/>
            <person name="D'Aco K."/>
            <person name="Daza R."/>
            <person name="De Haan G."/>
            <person name="DeGray S."/>
            <person name="DeMaso C."/>
            <person name="Dhargay N."/>
            <person name="Dooley K."/>
            <person name="Dooley E."/>
            <person name="Doricent M."/>
            <person name="Dorje P."/>
            <person name="Dorjee K."/>
            <person name="Dupes A."/>
            <person name="Elong R."/>
            <person name="Falk J."/>
            <person name="Farina A."/>
            <person name="Faro S."/>
            <person name="Ferguson D."/>
            <person name="Fisher S."/>
            <person name="Foley C.D."/>
            <person name="Franke A."/>
            <person name="Friedrich D."/>
            <person name="Gadbois L."/>
            <person name="Gearin G."/>
            <person name="Gearin C.R."/>
            <person name="Giannoukos G."/>
            <person name="Goode T."/>
            <person name="Graham J."/>
            <person name="Grandbois E."/>
            <person name="Grewal S."/>
            <person name="Gyaltsen K."/>
            <person name="Hafez N."/>
            <person name="Hagos B."/>
            <person name="Hall J."/>
            <person name="Henson C."/>
            <person name="Hollinger A."/>
            <person name="Honan T."/>
            <person name="Huard M.D."/>
            <person name="Hughes L."/>
            <person name="Hurhula B."/>
            <person name="Husby M.E."/>
            <person name="Kamat A."/>
            <person name="Kanga B."/>
            <person name="Kashin S."/>
            <person name="Khazanovich D."/>
            <person name="Kisner P."/>
            <person name="Lance K."/>
            <person name="Lara M."/>
            <person name="Lee W."/>
            <person name="Lennon N."/>
            <person name="Letendre F."/>
            <person name="LeVine R."/>
            <person name="Lipovsky A."/>
            <person name="Liu X."/>
            <person name="Liu J."/>
            <person name="Liu S."/>
            <person name="Lokyitsang T."/>
            <person name="Lokyitsang Y."/>
            <person name="Lubonja R."/>
            <person name="Lui A."/>
            <person name="MacDonald P."/>
            <person name="Magnisalis V."/>
            <person name="Maru K."/>
            <person name="Matthews C."/>
            <person name="McCusker W."/>
            <person name="McDonough S."/>
            <person name="Mehta T."/>
            <person name="Meldrim J."/>
            <person name="Meneus L."/>
            <person name="Mihai O."/>
            <person name="Mihalev A."/>
            <person name="Mihova T."/>
            <person name="Mittelman R."/>
            <person name="Mlenga V."/>
            <person name="Montmayeur A."/>
            <person name="Mulrain L."/>
            <person name="Navidi A."/>
            <person name="Naylor J."/>
            <person name="Negash T."/>
            <person name="Nguyen T."/>
            <person name="Nguyen N."/>
            <person name="Nicol R."/>
            <person name="Norbu C."/>
            <person name="Norbu N."/>
            <person name="Novod N."/>
            <person name="O'Neill B."/>
            <person name="Osman S."/>
            <person name="Markiewicz E."/>
            <person name="Oyono O.L."/>
            <person name="Patti C."/>
            <person name="Phunkhang P."/>
            <person name="Pierre F."/>
            <person name="Priest M."/>
            <person name="Raghuraman S."/>
            <person name="Rege F."/>
            <person name="Reyes R."/>
            <person name="Rise C."/>
            <person name="Rogov P."/>
            <person name="Ross K."/>
            <person name="Ryan E."/>
            <person name="Settipalli S."/>
            <person name="Shea T."/>
            <person name="Sherpa N."/>
            <person name="Shi L."/>
            <person name="Shih D."/>
            <person name="Sparrow T."/>
            <person name="Spaulding J."/>
            <person name="Stalker J."/>
            <person name="Stange-Thomann N."/>
            <person name="Stavropoulos S."/>
            <person name="Stone C."/>
            <person name="Strader C."/>
            <person name="Tesfaye S."/>
            <person name="Thomson T."/>
            <person name="Thoulutsang Y."/>
            <person name="Thoulutsang D."/>
            <person name="Topham K."/>
            <person name="Topping I."/>
            <person name="Tsamla T."/>
            <person name="Vassiliev H."/>
            <person name="Vo A."/>
            <person name="Wangchuk T."/>
            <person name="Wangdi T."/>
            <person name="Weiand M."/>
            <person name="Wilkinson J."/>
            <person name="Wilson A."/>
            <person name="Yadav S."/>
            <person name="Young G."/>
            <person name="Yu Q."/>
            <person name="Zembek L."/>
            <person name="Zhong D."/>
            <person name="Zimmer A."/>
            <person name="Zwirko Z."/>
            <person name="Jaffe D.B."/>
            <person name="Alvarez P."/>
            <person name="Brockman W."/>
            <person name="Butler J."/>
            <person name="Chin C."/>
            <person name="Gnerre S."/>
            <person name="Grabherr M."/>
            <person name="Kleber M."/>
            <person name="Mauceli E."/>
            <person name="MacCallum I."/>
        </authorList>
    </citation>
    <scope>NUCLEOTIDE SEQUENCE [LARGE SCALE GENOMIC DNA]</scope>
    <source>
        <strain evidence="2 3">TSC#14021-0224.01</strain>
    </source>
</reference>
<dbReference type="Gene3D" id="1.10.238.20">
    <property type="entry name" value="Pheromone/general odorant binding protein domain"/>
    <property type="match status" value="1"/>
</dbReference>
<dbReference type="GO" id="GO:0005549">
    <property type="term" value="F:odorant binding"/>
    <property type="evidence" value="ECO:0007669"/>
    <property type="project" value="InterPro"/>
</dbReference>
<feature type="signal peptide" evidence="1">
    <location>
        <begin position="1"/>
        <end position="23"/>
    </location>
</feature>